<keyword evidence="6 7" id="KW-0238">DNA-binding</keyword>
<dbReference type="GO" id="GO:0005737">
    <property type="term" value="C:cytoplasm"/>
    <property type="evidence" value="ECO:0007669"/>
    <property type="project" value="UniProtKB-SubCell"/>
</dbReference>
<dbReference type="HOGENOM" id="CLU_001042_2_2_9"/>
<dbReference type="GO" id="GO:0016887">
    <property type="term" value="F:ATP hydrolysis activity"/>
    <property type="evidence" value="ECO:0007669"/>
    <property type="project" value="InterPro"/>
</dbReference>
<name>A0A0H2YU42_CLOP1</name>
<feature type="coiled-coil region" evidence="7">
    <location>
        <begin position="255"/>
        <end position="289"/>
    </location>
</feature>
<dbReference type="GeneID" id="93001746"/>
<dbReference type="eggNOG" id="COG1196">
    <property type="taxonomic scope" value="Bacteria"/>
</dbReference>
<dbReference type="Proteomes" id="UP000001823">
    <property type="component" value="Chromosome"/>
</dbReference>
<feature type="coiled-coil region" evidence="7">
    <location>
        <begin position="1000"/>
        <end position="1034"/>
    </location>
</feature>
<comment type="subunit">
    <text evidence="7">Homodimer.</text>
</comment>
<feature type="binding site" evidence="7">
    <location>
        <begin position="32"/>
        <end position="39"/>
    </location>
    <ligand>
        <name>ATP</name>
        <dbReference type="ChEBI" id="CHEBI:30616"/>
    </ligand>
</feature>
<evidence type="ECO:0000256" key="2">
    <source>
        <dbReference type="ARBA" id="ARBA00022490"/>
    </source>
</evidence>
<dbReference type="FunFam" id="3.40.50.300:FF:000984">
    <property type="entry name" value="Chromosome partition protein Smc"/>
    <property type="match status" value="1"/>
</dbReference>
<dbReference type="GO" id="GO:0005694">
    <property type="term" value="C:chromosome"/>
    <property type="evidence" value="ECO:0007669"/>
    <property type="project" value="InterPro"/>
</dbReference>
<feature type="domain" description="SMC hinge" evidence="8">
    <location>
        <begin position="526"/>
        <end position="643"/>
    </location>
</feature>
<dbReference type="InterPro" id="IPR010935">
    <property type="entry name" value="SMC_hinge"/>
</dbReference>
<dbReference type="SUPFAM" id="SSF52540">
    <property type="entry name" value="P-loop containing nucleoside triphosphate hydrolases"/>
    <property type="match status" value="1"/>
</dbReference>
<dbReference type="GO" id="GO:0030261">
    <property type="term" value="P:chromosome condensation"/>
    <property type="evidence" value="ECO:0007669"/>
    <property type="project" value="InterPro"/>
</dbReference>
<accession>A0A0H2YU42</accession>
<evidence type="ECO:0000256" key="3">
    <source>
        <dbReference type="ARBA" id="ARBA00022741"/>
    </source>
</evidence>
<dbReference type="Pfam" id="PF02463">
    <property type="entry name" value="SMC_N"/>
    <property type="match status" value="1"/>
</dbReference>
<keyword evidence="10" id="KW-1185">Reference proteome</keyword>
<dbReference type="PaxDb" id="195103-CPF_1970"/>
<comment type="similarity">
    <text evidence="7">Belongs to the SMC family.</text>
</comment>
<dbReference type="GO" id="GO:0007062">
    <property type="term" value="P:sister chromatid cohesion"/>
    <property type="evidence" value="ECO:0007669"/>
    <property type="project" value="InterPro"/>
</dbReference>
<evidence type="ECO:0000256" key="5">
    <source>
        <dbReference type="ARBA" id="ARBA00023054"/>
    </source>
</evidence>
<comment type="function">
    <text evidence="7">Required for chromosome condensation and partitioning.</text>
</comment>
<keyword evidence="2 7" id="KW-0963">Cytoplasm</keyword>
<dbReference type="CDD" id="cd03278">
    <property type="entry name" value="ABC_SMC_barmotin"/>
    <property type="match status" value="1"/>
</dbReference>
<feature type="coiled-coil region" evidence="7">
    <location>
        <begin position="167"/>
        <end position="225"/>
    </location>
</feature>
<dbReference type="InterPro" id="IPR036277">
    <property type="entry name" value="SMC_hinge_sf"/>
</dbReference>
<keyword evidence="5 7" id="KW-0175">Coiled coil</keyword>
<dbReference type="Pfam" id="PF06470">
    <property type="entry name" value="SMC_hinge"/>
    <property type="match status" value="1"/>
</dbReference>
<evidence type="ECO:0000313" key="10">
    <source>
        <dbReference type="Proteomes" id="UP000001823"/>
    </source>
</evidence>
<evidence type="ECO:0000256" key="1">
    <source>
        <dbReference type="ARBA" id="ARBA00004496"/>
    </source>
</evidence>
<dbReference type="InterPro" id="IPR027417">
    <property type="entry name" value="P-loop_NTPase"/>
</dbReference>
<dbReference type="STRING" id="195103.CPF_1970"/>
<dbReference type="GO" id="GO:0007059">
    <property type="term" value="P:chromosome segregation"/>
    <property type="evidence" value="ECO:0007669"/>
    <property type="project" value="UniProtKB-UniRule"/>
</dbReference>
<dbReference type="InterPro" id="IPR003395">
    <property type="entry name" value="RecF/RecN/SMC_N"/>
</dbReference>
<keyword evidence="4 7" id="KW-0067">ATP-binding</keyword>
<dbReference type="Gene3D" id="1.20.1060.20">
    <property type="match status" value="1"/>
</dbReference>
<evidence type="ECO:0000313" key="9">
    <source>
        <dbReference type="EMBL" id="ABG84572.1"/>
    </source>
</evidence>
<dbReference type="SMART" id="SM00968">
    <property type="entry name" value="SMC_hinge"/>
    <property type="match status" value="1"/>
</dbReference>
<dbReference type="HAMAP" id="MF_01894">
    <property type="entry name" value="Smc_prok"/>
    <property type="match status" value="1"/>
</dbReference>
<reference evidence="9 10" key="1">
    <citation type="journal article" date="2006" name="Genome Res.">
        <title>Skewed genomic variability in strains of the toxigenic bacterial pathogen, Clostridium perfringens.</title>
        <authorList>
            <person name="Myers G.S."/>
            <person name="Rasko D.A."/>
            <person name="Cheung J.K."/>
            <person name="Ravel J."/>
            <person name="Seshadri R."/>
            <person name="Deboy R.T."/>
            <person name="Ren Q."/>
            <person name="Varga J."/>
            <person name="Awad M.M."/>
            <person name="Brinkac L.M."/>
            <person name="Daugherty S.C."/>
            <person name="Haft D.H."/>
            <person name="Dodson R.J."/>
            <person name="Madupu R."/>
            <person name="Nelson W.C."/>
            <person name="Rosovitz M.J."/>
            <person name="Sullivan S.A."/>
            <person name="Khouri H."/>
            <person name="Dimitrov G.I."/>
            <person name="Watkins K.L."/>
            <person name="Mulligan S."/>
            <person name="Benton J."/>
            <person name="Radune D."/>
            <person name="Fisher D.J."/>
            <person name="Atkins H.S."/>
            <person name="Hiscox T."/>
            <person name="Jost B.H."/>
            <person name="Billington S.J."/>
            <person name="Songer J.G."/>
            <person name="McClane B.A."/>
            <person name="Titball R.W."/>
            <person name="Rood J.I."/>
            <person name="Melville S.B."/>
            <person name="Paulsen I.T."/>
        </authorList>
    </citation>
    <scope>NUCLEOTIDE SEQUENCE [LARGE SCALE GENOMIC DNA]</scope>
    <source>
        <strain evidence="10">ATCC 13124 / DSM 756 / JCM 1290 / NCIMB 6125 / NCTC 8237 / S 107 / Type A</strain>
    </source>
</reference>
<dbReference type="Gene3D" id="3.40.50.300">
    <property type="entry name" value="P-loop containing nucleotide triphosphate hydrolases"/>
    <property type="match status" value="2"/>
</dbReference>
<feature type="coiled-coil region" evidence="7">
    <location>
        <begin position="678"/>
        <end position="747"/>
    </location>
</feature>
<feature type="coiled-coil region" evidence="7">
    <location>
        <begin position="318"/>
        <end position="516"/>
    </location>
</feature>
<proteinExistence type="inferred from homology"/>
<organism evidence="9 10">
    <name type="scientific">Clostridium perfringens (strain ATCC 13124 / DSM 756 / JCM 1290 / NCIMB 6125 / NCTC 8237 / Type A)</name>
    <dbReference type="NCBI Taxonomy" id="195103"/>
    <lineage>
        <taxon>Bacteria</taxon>
        <taxon>Bacillati</taxon>
        <taxon>Bacillota</taxon>
        <taxon>Clostridia</taxon>
        <taxon>Eubacteriales</taxon>
        <taxon>Clostridiaceae</taxon>
        <taxon>Clostridium</taxon>
    </lineage>
</organism>
<evidence type="ECO:0000256" key="7">
    <source>
        <dbReference type="HAMAP-Rule" id="MF_01894"/>
    </source>
</evidence>
<dbReference type="GO" id="GO:0005524">
    <property type="term" value="F:ATP binding"/>
    <property type="evidence" value="ECO:0007669"/>
    <property type="project" value="UniProtKB-UniRule"/>
</dbReference>
<dbReference type="GO" id="GO:0003677">
    <property type="term" value="F:DNA binding"/>
    <property type="evidence" value="ECO:0007669"/>
    <property type="project" value="UniProtKB-UniRule"/>
</dbReference>
<feature type="coiled-coil region" evidence="7">
    <location>
        <begin position="797"/>
        <end position="929"/>
    </location>
</feature>
<dbReference type="PANTHER" id="PTHR43977">
    <property type="entry name" value="STRUCTURAL MAINTENANCE OF CHROMOSOMES PROTEIN 3"/>
    <property type="match status" value="1"/>
</dbReference>
<dbReference type="Gene3D" id="3.30.70.1620">
    <property type="match status" value="1"/>
</dbReference>
<sequence length="1185" mass="136143">MFLKSLEIRGFKSFADKTELNFKKGITAIVGPNGSGKSNVSDSVRWVLGEQSAKTLRGAKMEDVIFTGTEYRKPIGYAQVSLTLDNSLGELPLDYLDVKVTRKLFRSGESEYLINNSPCRLKDVVNLFMDTGIGKEGYSLIGQGKIDSILSGKPEDRRAILEEAAGIVKFKSRKGEAEKKLKNTEENLVRINDIIFTYEERLGPLEEEKNKALRYLELSNELKHKEISSIMSELHNIDGVILKQKEKIKDLIAFNDKQKEKYKEEREKMFALKEELDSLEGSHSKKQEEYFVKKEEINKSLGKVNLLNERIKNIDELILKNKEELEENKKKLNVLMKEKNSIEKDFNSNKSKFEKELEEINTLEKEVNELNLKFISKEKEIKKIKDEELELLKKVSLSKNKMTMLESELSNINEKLDSSKSKQVNYDNSLKINLATNLNLQKELQIIEEEKKDKERELREKEEEFREGLKLIKETQSKLNQILSKVNKVEANKEMLKKLENQYEGYNLSVKKIMASVDAGRVKINKNKCKVLGEVVETKAGYETAIEVALGGSISNIITEDEEVAKILINHLRENKLGRATFLPLSIIRGKKLELSKNIVESEGFLGIASDLVNFKEVYNNVINYVLGKTIICDNIDNAIKIAKMLNYRHKIVTLSGEVVNAGGALTGGSLYQKNTGIMSRKNEVKALEDELVRVKNEEHILTKELEKLNRDQEELSIKKQEIIDKIYEKNLELADLNNKIKNVNDETFKIKNSIKSLELELKDIDSRKIKIVKEIEIVNEKISQFENKEVTNSEKVKELDKKREELSKTLSKYKDKLTNMKINKAKLQEVIEGREKEANRINSSIEEVENKLINITKYLEEIKANKEESKKEIVLCEKFIKEEEVNIITLEENFKSFELKKGKLKETISSAENILEVLSVEIAKKEEEVHKNDITYTKQENEKNILNKRLLEEFNTSFEEEKNRFKPIEDMNSHKSRISTLKARITGLGNVNVNAIEEFKEISEKYNFMTTERDDLEKAKEELLNVIEEMTSKMRVVFRQNFNILNKLFDETFKELFKGGSAKLVLGEGDELTGNIDINVQPPGKKLQNINLMSGGEKVLSAIALLFSILKMKPTPFCILDEIEAALDDANVRRYAEFLSKFRDNTQFIVITHRKGTMEAADVMYGVTMEEKGISKIVSVDLEK</sequence>
<dbReference type="SUPFAM" id="SSF75553">
    <property type="entry name" value="Smc hinge domain"/>
    <property type="match status" value="1"/>
</dbReference>
<dbReference type="FunFam" id="3.40.50.300:FF:000901">
    <property type="entry name" value="Chromosome partition protein Smc"/>
    <property type="match status" value="1"/>
</dbReference>
<comment type="subcellular location">
    <subcellularLocation>
        <location evidence="1 7">Cytoplasm</location>
    </subcellularLocation>
</comment>
<keyword evidence="3 7" id="KW-0547">Nucleotide-binding</keyword>
<dbReference type="RefSeq" id="WP_011590936.1">
    <property type="nucleotide sequence ID" value="NC_008261.1"/>
</dbReference>
<dbReference type="EMBL" id="CP000246">
    <property type="protein sequence ID" value="ABG84572.1"/>
    <property type="molecule type" value="Genomic_DNA"/>
</dbReference>
<gene>
    <name evidence="7 9" type="primary">smc</name>
    <name evidence="9" type="ordered locus">CPF_1970</name>
</gene>
<dbReference type="NCBIfam" id="TIGR02168">
    <property type="entry name" value="SMC_prok_B"/>
    <property type="match status" value="1"/>
</dbReference>
<comment type="domain">
    <text evidence="7">Contains large globular domains required for ATP hydrolysis at each terminus and a third globular domain forming a flexible hinge near the middle of the molecule. These domains are separated by coiled-coil structures.</text>
</comment>
<evidence type="ECO:0000256" key="4">
    <source>
        <dbReference type="ARBA" id="ARBA00022840"/>
    </source>
</evidence>
<evidence type="ECO:0000259" key="8">
    <source>
        <dbReference type="SMART" id="SM00968"/>
    </source>
</evidence>
<dbReference type="GO" id="GO:0006260">
    <property type="term" value="P:DNA replication"/>
    <property type="evidence" value="ECO:0007669"/>
    <property type="project" value="UniProtKB-UniRule"/>
</dbReference>
<dbReference type="PIRSF" id="PIRSF005719">
    <property type="entry name" value="SMC"/>
    <property type="match status" value="1"/>
</dbReference>
<dbReference type="KEGG" id="cpf:CPF_1970"/>
<dbReference type="AlphaFoldDB" id="A0A0H2YU42"/>
<dbReference type="InterPro" id="IPR011890">
    <property type="entry name" value="SMC_prok"/>
</dbReference>
<protein>
    <recommendedName>
        <fullName evidence="7">Chromosome partition protein Smc</fullName>
    </recommendedName>
</protein>
<evidence type="ECO:0000256" key="6">
    <source>
        <dbReference type="ARBA" id="ARBA00023125"/>
    </source>
</evidence>
<dbReference type="InterPro" id="IPR024704">
    <property type="entry name" value="SMC"/>
</dbReference>